<dbReference type="KEGG" id="splu:LK06_007500"/>
<evidence type="ECO:0000313" key="1">
    <source>
        <dbReference type="EMBL" id="ASN24083.1"/>
    </source>
</evidence>
<sequence>MIAGGGPAGVARLPTGLLTGLLVVVRDGRGADVSDDGERALGRVPGSFAFGAYGAETAAAGRWS</sequence>
<protein>
    <submittedName>
        <fullName evidence="1">Uncharacterized protein</fullName>
    </submittedName>
</protein>
<accession>A0A221NVP9</accession>
<gene>
    <name evidence="1" type="ORF">LK07_08605</name>
</gene>
<dbReference type="STRING" id="1355015.LK06_007500"/>
<dbReference type="Proteomes" id="UP000031501">
    <property type="component" value="Chromosome"/>
</dbReference>
<proteinExistence type="predicted"/>
<name>A0A221NVP9_9ACTN</name>
<organism evidence="1 2">
    <name type="scientific">Streptomyces pluripotens</name>
    <dbReference type="NCBI Taxonomy" id="1355015"/>
    <lineage>
        <taxon>Bacteria</taxon>
        <taxon>Bacillati</taxon>
        <taxon>Actinomycetota</taxon>
        <taxon>Actinomycetes</taxon>
        <taxon>Kitasatosporales</taxon>
        <taxon>Streptomycetaceae</taxon>
        <taxon>Streptomyces</taxon>
    </lineage>
</organism>
<reference evidence="1 2" key="1">
    <citation type="submission" date="2017-07" db="EMBL/GenBank/DDBJ databases">
        <title>Genome sequence of Streptomyces pluripotens MUSC 137T.</title>
        <authorList>
            <person name="Ser H.-L."/>
            <person name="Lee L.-H."/>
        </authorList>
    </citation>
    <scope>NUCLEOTIDE SEQUENCE [LARGE SCALE GENOMIC DNA]</scope>
    <source>
        <strain evidence="1 2">MUSC 137</strain>
    </source>
</reference>
<dbReference type="EMBL" id="CP022433">
    <property type="protein sequence ID" value="ASN24083.1"/>
    <property type="molecule type" value="Genomic_DNA"/>
</dbReference>
<dbReference type="RefSeq" id="WP_039655820.1">
    <property type="nucleotide sequence ID" value="NZ_CP021080.1"/>
</dbReference>
<dbReference type="AlphaFoldDB" id="A0A221NVP9"/>
<evidence type="ECO:0000313" key="2">
    <source>
        <dbReference type="Proteomes" id="UP000031501"/>
    </source>
</evidence>
<keyword evidence="2" id="KW-1185">Reference proteome</keyword>